<dbReference type="RefSeq" id="WP_203767425.1">
    <property type="nucleotide sequence ID" value="NZ_BAAABO010000046.1"/>
</dbReference>
<gene>
    <name evidence="2" type="ORF">Ade02nite_46010</name>
</gene>
<dbReference type="Proteomes" id="UP000609879">
    <property type="component" value="Unassembled WGS sequence"/>
</dbReference>
<comment type="caution">
    <text evidence="2">The sequence shown here is derived from an EMBL/GenBank/DDBJ whole genome shotgun (WGS) entry which is preliminary data.</text>
</comment>
<evidence type="ECO:0000313" key="2">
    <source>
        <dbReference type="EMBL" id="GID75960.1"/>
    </source>
</evidence>
<keyword evidence="1" id="KW-0732">Signal</keyword>
<evidence type="ECO:0008006" key="4">
    <source>
        <dbReference type="Google" id="ProtNLM"/>
    </source>
</evidence>
<evidence type="ECO:0000256" key="1">
    <source>
        <dbReference type="SAM" id="SignalP"/>
    </source>
</evidence>
<accession>A0ABQ3Y7X3</accession>
<name>A0ABQ3Y7X3_9ACTN</name>
<feature type="chain" id="PRO_5047164471" description="Alpha-amylase" evidence="1">
    <location>
        <begin position="37"/>
        <end position="604"/>
    </location>
</feature>
<protein>
    <recommendedName>
        <fullName evidence="4">Alpha-amylase</fullName>
    </recommendedName>
</protein>
<keyword evidence="3" id="KW-1185">Reference proteome</keyword>
<dbReference type="EMBL" id="BOMI01000087">
    <property type="protein sequence ID" value="GID75960.1"/>
    <property type="molecule type" value="Genomic_DNA"/>
</dbReference>
<evidence type="ECO:0000313" key="3">
    <source>
        <dbReference type="Proteomes" id="UP000609879"/>
    </source>
</evidence>
<sequence>MRKSQPKTGNRPLRAGIATAATAALVVAGAAGPAYAVAVDGTLSTNAAPLGGGVTVTLTATGAFTGLVPGTVGGRFIAGSATCDLLYGTTTTAKPAATVTIANANEATIAVPSLAAGTWKACVFGATTGTTLSSSTPLVATSGVDTLTVSGANTVPTLSPAAGPAAGGTSVTATRGGNYLSTGGSTLGVVFRSTGACAGTYTTTGAAATTTATKNAANTVATFTVPATLPSAGAYTVCIYAGTAGTSNLLGNATYSALPTSTVSPTSGNSGGGNTIIVTTATSTMAAGTTPGGLFTESTSCPATFDVAGVDDQAATVTRISGVKAAVAVPAGVLHTGDEETTAWRFCLYANAVDGALIAVPSTYSVAEELDVSTVTITPNGGPAQGNSTITVQIVGGLPPVGGTVSASLGGSPLEDITILGDDSFSATTTAHAAGATRLSVTTAAGTQTSTTDDYTYSYGITTTPNTATFDDTAVTLDILGSGFDSLTFAASAEAGASTAPGDGVGVFLVANGWFSAMDTANSVIATGLVSQCMDVTKISDNEMICTLDLTKKSSDSTGYYNTGSVPRGVYNVAVVEDSNAAAMAIDDNVSRISSGSIFTVSDY</sequence>
<proteinExistence type="predicted"/>
<organism evidence="2 3">
    <name type="scientific">Paractinoplanes deccanensis</name>
    <dbReference type="NCBI Taxonomy" id="113561"/>
    <lineage>
        <taxon>Bacteria</taxon>
        <taxon>Bacillati</taxon>
        <taxon>Actinomycetota</taxon>
        <taxon>Actinomycetes</taxon>
        <taxon>Micromonosporales</taxon>
        <taxon>Micromonosporaceae</taxon>
        <taxon>Paractinoplanes</taxon>
    </lineage>
</organism>
<feature type="signal peptide" evidence="1">
    <location>
        <begin position="1"/>
        <end position="36"/>
    </location>
</feature>
<reference evidence="2 3" key="1">
    <citation type="submission" date="2021-01" db="EMBL/GenBank/DDBJ databases">
        <title>Whole genome shotgun sequence of Actinoplanes deccanensis NBRC 13994.</title>
        <authorList>
            <person name="Komaki H."/>
            <person name="Tamura T."/>
        </authorList>
    </citation>
    <scope>NUCLEOTIDE SEQUENCE [LARGE SCALE GENOMIC DNA]</scope>
    <source>
        <strain evidence="2 3">NBRC 13994</strain>
    </source>
</reference>